<dbReference type="PATRIC" id="fig|1544416.3.peg.1492"/>
<comment type="caution">
    <text evidence="1">The sequence shown here is derived from an EMBL/GenBank/DDBJ whole genome shotgun (WGS) entry which is preliminary data.</text>
</comment>
<name>A0A0Q0Z5B9_9CORY</name>
<gene>
    <name evidence="1" type="ORF">Cocul_01488</name>
</gene>
<evidence type="ECO:0000313" key="2">
    <source>
        <dbReference type="Proteomes" id="UP000050517"/>
    </source>
</evidence>
<evidence type="ECO:0000313" key="1">
    <source>
        <dbReference type="EMBL" id="KQB84677.1"/>
    </source>
</evidence>
<accession>A0A0Q0Z5B9</accession>
<reference evidence="1 2" key="1">
    <citation type="submission" date="2015-10" db="EMBL/GenBank/DDBJ databases">
        <title>Corynebacteirum lowii and Corynebacterium oculi species nova, derived from human clinical disease and and emended description of Corynebacterium mastiditis.</title>
        <authorList>
            <person name="Bernard K."/>
            <person name="Pacheco A.L."/>
            <person name="Mcdougall C."/>
            <person name="Burtx T."/>
            <person name="Weibe D."/>
            <person name="Tyler S."/>
            <person name="Olson A.B."/>
            <person name="Cnockaert M."/>
            <person name="Eguchi H."/>
            <person name="Kuwahara T."/>
            <person name="Nakayama-Imaohji H."/>
            <person name="Boudewijins M."/>
            <person name="Van Hoecke F."/>
            <person name="Bernier A.-M."/>
            <person name="Vandamme P."/>
        </authorList>
    </citation>
    <scope>NUCLEOTIDE SEQUENCE [LARGE SCALE GENOMIC DNA]</scope>
    <source>
        <strain evidence="1 2">NML 130210</strain>
    </source>
</reference>
<dbReference type="Proteomes" id="UP000050517">
    <property type="component" value="Unassembled WGS sequence"/>
</dbReference>
<protein>
    <submittedName>
        <fullName evidence="1">Uncharacterized protein</fullName>
    </submittedName>
</protein>
<keyword evidence="2" id="KW-1185">Reference proteome</keyword>
<dbReference type="EMBL" id="LKST01000002">
    <property type="protein sequence ID" value="KQB84677.1"/>
    <property type="molecule type" value="Genomic_DNA"/>
</dbReference>
<sequence>MGLPEGVSLGMVAAVTVLLRQLPYSAKKVLRRSRFMGTWA</sequence>
<dbReference type="AlphaFoldDB" id="A0A0Q0Z5B9"/>
<organism evidence="1 2">
    <name type="scientific">Corynebacterium oculi</name>
    <dbReference type="NCBI Taxonomy" id="1544416"/>
    <lineage>
        <taxon>Bacteria</taxon>
        <taxon>Bacillati</taxon>
        <taxon>Actinomycetota</taxon>
        <taxon>Actinomycetes</taxon>
        <taxon>Mycobacteriales</taxon>
        <taxon>Corynebacteriaceae</taxon>
        <taxon>Corynebacterium</taxon>
    </lineage>
</organism>
<dbReference type="STRING" id="1544416.Cocul_01488"/>
<proteinExistence type="predicted"/>